<feature type="transmembrane region" description="Helical" evidence="7">
    <location>
        <begin position="63"/>
        <end position="85"/>
    </location>
</feature>
<feature type="transmembrane region" description="Helical" evidence="7">
    <location>
        <begin position="304"/>
        <end position="329"/>
    </location>
</feature>
<keyword evidence="5 7" id="KW-0472">Membrane</keyword>
<feature type="transmembrane region" description="Helical" evidence="7">
    <location>
        <begin position="463"/>
        <end position="484"/>
    </location>
</feature>
<feature type="transmembrane region" description="Helical" evidence="7">
    <location>
        <begin position="184"/>
        <end position="207"/>
    </location>
</feature>
<dbReference type="GO" id="GO:0015101">
    <property type="term" value="F:organic cation transmembrane transporter activity"/>
    <property type="evidence" value="ECO:0007669"/>
    <property type="project" value="UniProtKB-ARBA"/>
</dbReference>
<evidence type="ECO:0000256" key="1">
    <source>
        <dbReference type="ARBA" id="ARBA00004141"/>
    </source>
</evidence>
<protein>
    <submittedName>
        <fullName evidence="8">Amino acid transporter</fullName>
    </submittedName>
</protein>
<feature type="compositionally biased region" description="Low complexity" evidence="6">
    <location>
        <begin position="690"/>
        <end position="705"/>
    </location>
</feature>
<sequence>MKPDERHTLDDEAQLQALGHKGELKRNFSLLSMLGLAFAILNSWTALSSSIGLALPSGGSTSVIWGLVTAGICNLCLAASLAEFLSAYPTAGGQYHWVAVITPRKWVPLASFITGWINVSGWLALTTSGGLLASQLISGLIALYHPDFTLHPWQVWLIYVAWTIIAFIINAFMNNLLPYVNRGAFIWSIGGFAIVCITVLACSSPEYASGEFVFTEFINETGWPDGIAWLLGLLQGGFGLTGYDAVAHMIEEIPNAAVEGPKIMIYCVCIGTVTGFIFLMVLLFVSGGDAESIISAAPGPLLQILYNATSSRAGAACLLMFPLVCILFAETAIMTTSSRMTYAFARDGGLPFSKFFAKVHPRLGQPLNALILAATLTILFGLILIGSSSAFNALISASVVALGVSYAIPVAINVCRGRKMLGPRAFVLPGPFGWIANLIGIAYTIVTTVLFLFPPELPVSASSMNYCVVAFGIILFISTFQWFVDGRKNFTGPRADVGLEVLEAMKSHEPNDATAQHSKDVDGGKDLHEMESLNANAPEKPNDIPTKAASSQISGSPSTSNSNSNPAYRAAFNSGAPLTQFAKKAPHAQPSSIAPNSALSGYLFSRVKRIGASNISDIPPPQIPLYPKPVTTRAGQRTNDRFTESEDIDMPDADFRSPPTPSTTRPGGDNAHHLSNKSSQNNGKDTAAASVSSEPSDTDSSTSVDRNSRPPSIPVRQQDRQQTPTTPQTEEDWLDDIVIEEDTPENNLPVGYLGTFRGSRHFIPEYPGMLPCSHNTKHHLLCGHWISSSEPCGSNCKKQNHAEKPFNCPTCQGIVREALTGSILSAVESIRLRKLKEKGNSIVYVSCCVEQVVRAAPQIKSGVTEAVAGLLLEEYGRKCEQADNPDPEGLETIEWIVRDMQERTERKQRERFAQENPLNTHDKRKSYEDAMYLSVNEINLGTDRSATQDKQPRGSSSTGEDDKQDTLSASKKRQKTKLENHREPTTPQSRGTKRPCPSTSSSDGNVSPFASVAGSKRIKTPMEKVYTPPSSTFGEASFPSPNASVIGAMKRKHRNDGDLDGGSDVLMKSGFKRCRVGIWRAFQERVKMQMSGFAGFAAAWDEDKDDF</sequence>
<dbReference type="InterPro" id="IPR002293">
    <property type="entry name" value="AA/rel_permease1"/>
</dbReference>
<feature type="region of interest" description="Disordered" evidence="6">
    <location>
        <begin position="535"/>
        <end position="571"/>
    </location>
</feature>
<reference evidence="8" key="1">
    <citation type="submission" date="2020-01" db="EMBL/GenBank/DDBJ databases">
        <authorList>
            <person name="Feng Z.H.Z."/>
        </authorList>
    </citation>
    <scope>NUCLEOTIDE SEQUENCE</scope>
    <source>
        <strain evidence="8">CBS107.38</strain>
    </source>
</reference>
<organism evidence="8 9">
    <name type="scientific">Alternaria burnsii</name>
    <dbReference type="NCBI Taxonomy" id="1187904"/>
    <lineage>
        <taxon>Eukaryota</taxon>
        <taxon>Fungi</taxon>
        <taxon>Dikarya</taxon>
        <taxon>Ascomycota</taxon>
        <taxon>Pezizomycotina</taxon>
        <taxon>Dothideomycetes</taxon>
        <taxon>Pleosporomycetidae</taxon>
        <taxon>Pleosporales</taxon>
        <taxon>Pleosporineae</taxon>
        <taxon>Pleosporaceae</taxon>
        <taxon>Alternaria</taxon>
        <taxon>Alternaria sect. Alternaria</taxon>
    </lineage>
</organism>
<feature type="region of interest" description="Disordered" evidence="6">
    <location>
        <begin position="906"/>
        <end position="926"/>
    </location>
</feature>
<dbReference type="Gene3D" id="1.20.1740.10">
    <property type="entry name" value="Amino acid/polyamine transporter I"/>
    <property type="match status" value="1"/>
</dbReference>
<feature type="region of interest" description="Disordered" evidence="6">
    <location>
        <begin position="939"/>
        <end position="1013"/>
    </location>
</feature>
<dbReference type="GO" id="GO:0016020">
    <property type="term" value="C:membrane"/>
    <property type="evidence" value="ECO:0007669"/>
    <property type="project" value="UniProtKB-SubCell"/>
</dbReference>
<evidence type="ECO:0000256" key="2">
    <source>
        <dbReference type="ARBA" id="ARBA00022448"/>
    </source>
</evidence>
<keyword evidence="9" id="KW-1185">Reference proteome</keyword>
<evidence type="ECO:0000256" key="5">
    <source>
        <dbReference type="ARBA" id="ARBA00023136"/>
    </source>
</evidence>
<keyword evidence="2" id="KW-0813">Transport</keyword>
<dbReference type="Proteomes" id="UP000596902">
    <property type="component" value="Unassembled WGS sequence"/>
</dbReference>
<dbReference type="FunFam" id="1.20.1740.10:FF:000046">
    <property type="entry name" value="Amino-acid permease, putative"/>
    <property type="match status" value="1"/>
</dbReference>
<dbReference type="PANTHER" id="PTHR45649:SF14">
    <property type="entry name" value="GABA PERMEASE"/>
    <property type="match status" value="1"/>
</dbReference>
<feature type="compositionally biased region" description="Pro residues" evidence="6">
    <location>
        <begin position="618"/>
        <end position="627"/>
    </location>
</feature>
<feature type="transmembrane region" description="Helical" evidence="7">
    <location>
        <begin position="106"/>
        <end position="133"/>
    </location>
</feature>
<gene>
    <name evidence="8" type="ORF">GT037_006297</name>
</gene>
<feature type="transmembrane region" description="Helical" evidence="7">
    <location>
        <begin position="426"/>
        <end position="451"/>
    </location>
</feature>
<evidence type="ECO:0000256" key="4">
    <source>
        <dbReference type="ARBA" id="ARBA00022989"/>
    </source>
</evidence>
<evidence type="ECO:0000313" key="8">
    <source>
        <dbReference type="EMBL" id="KAF7675578.1"/>
    </source>
</evidence>
<dbReference type="GeneID" id="62204522"/>
<name>A0A8H7BA94_9PLEO</name>
<feature type="region of interest" description="Disordered" evidence="6">
    <location>
        <begin position="613"/>
        <end position="733"/>
    </location>
</feature>
<feature type="transmembrane region" description="Helical" evidence="7">
    <location>
        <begin position="30"/>
        <end position="51"/>
    </location>
</feature>
<feature type="transmembrane region" description="Helical" evidence="7">
    <location>
        <begin position="263"/>
        <end position="284"/>
    </location>
</feature>
<comment type="subcellular location">
    <subcellularLocation>
        <location evidence="1">Membrane</location>
        <topology evidence="1">Multi-pass membrane protein</topology>
    </subcellularLocation>
</comment>
<keyword evidence="4 7" id="KW-1133">Transmembrane helix</keyword>
<dbReference type="Pfam" id="PF13520">
    <property type="entry name" value="AA_permease_2"/>
    <property type="match status" value="1"/>
</dbReference>
<evidence type="ECO:0000256" key="3">
    <source>
        <dbReference type="ARBA" id="ARBA00022692"/>
    </source>
</evidence>
<evidence type="ECO:0000256" key="7">
    <source>
        <dbReference type="SAM" id="Phobius"/>
    </source>
</evidence>
<evidence type="ECO:0000256" key="6">
    <source>
        <dbReference type="SAM" id="MobiDB-lite"/>
    </source>
</evidence>
<feature type="transmembrane region" description="Helical" evidence="7">
    <location>
        <begin position="153"/>
        <end position="172"/>
    </location>
</feature>
<reference evidence="8" key="2">
    <citation type="submission" date="2020-08" db="EMBL/GenBank/DDBJ databases">
        <title>Draft Genome Sequence of Cumin Blight Pathogen Alternaria burnsii.</title>
        <authorList>
            <person name="Feng Z."/>
        </authorList>
    </citation>
    <scope>NUCLEOTIDE SEQUENCE</scope>
    <source>
        <strain evidence="8">CBS107.38</strain>
    </source>
</reference>
<dbReference type="AlphaFoldDB" id="A0A8H7BA94"/>
<accession>A0A8H7BA94</accession>
<feature type="compositionally biased region" description="Low complexity" evidence="6">
    <location>
        <begin position="550"/>
        <end position="565"/>
    </location>
</feature>
<feature type="transmembrane region" description="Helical" evidence="7">
    <location>
        <begin position="367"/>
        <end position="387"/>
    </location>
</feature>
<proteinExistence type="predicted"/>
<comment type="caution">
    <text evidence="8">The sequence shown here is derived from an EMBL/GenBank/DDBJ whole genome shotgun (WGS) entry which is preliminary data.</text>
</comment>
<dbReference type="EMBL" id="JAAABM010000008">
    <property type="protein sequence ID" value="KAF7675578.1"/>
    <property type="molecule type" value="Genomic_DNA"/>
</dbReference>
<evidence type="ECO:0000313" key="9">
    <source>
        <dbReference type="Proteomes" id="UP000596902"/>
    </source>
</evidence>
<dbReference type="RefSeq" id="XP_038785841.1">
    <property type="nucleotide sequence ID" value="XM_038931344.1"/>
</dbReference>
<dbReference type="PANTHER" id="PTHR45649">
    <property type="entry name" value="AMINO-ACID PERMEASE BAT1"/>
    <property type="match status" value="1"/>
</dbReference>
<keyword evidence="3 7" id="KW-0812">Transmembrane</keyword>
<feature type="transmembrane region" description="Helical" evidence="7">
    <location>
        <begin position="393"/>
        <end position="414"/>
    </location>
</feature>